<feature type="compositionally biased region" description="Basic and acidic residues" evidence="1">
    <location>
        <begin position="477"/>
        <end position="493"/>
    </location>
</feature>
<keyword evidence="3" id="KW-1185">Reference proteome</keyword>
<dbReference type="Proteomes" id="UP000429958">
    <property type="component" value="Unassembled WGS sequence"/>
</dbReference>
<sequence>MRYKWKRIIAGSLSVLMLCSGIGGDLSVYGAEAAVDVDETMYVNLDFYGAATKVNVVKSCNFNGRTEFIDYGNYLDVKNMTNDAVPVLEEGLVKWTMPEDQRGRFYYQCTMDMDQVELPWKFDVSYKLNGVPTDADKLAGASGLVEINIKAKPNDKAKPYYQNNMLLMAAIPVDMSKCYSVEADGSQTQNLGAMTTVIFSALPGEEGDFTVRIGTDSFETTGVILSMVPGTIEDLEHIKDLKESKDTWKEAGDQLYDSMEQMALSVEGMREGVNQVQAGMDSAERARQKWSAGKDSILAGNDQALAALTAMSNQMGAMVPYLQTAKDAADVVHESMNNIVNTLGDMQEPLQKLYNRLMNIKSSSEDISKTLPELQSAMEQLILLDFKLRQNEDQFMMNLKSARNSSLRANSLYYADEMEDEDANEDEEVYWSDDYLGIEGKAQDTSKGAEETSERETGGVSDEAVKKQEEPAADSVNSREEEKDAQEPAKSENETANESSISSSDSAESNVVPDTSNENASIPSSSQTLGKASLSKEKRETVLLGAGSAADIISGLTGKGKSLAVIAGQSKKLAEAMSSLMADTSDAAKYSSQLVDNLDMLIEDVTALNDSLDVYYPDFQACLDDTKELVTCTTDALNSSVSTLTIVQNTLKDTSNDFDAAARDSLRGSMELLDKSLNVLDSTASMRHAGRTMKDTMDNELDKFDTENRFLFMEPSAEKISFTSEKNRAPKTLQIVLRTDEISLDDDTAKTADAEAAKAQVSPLRRMWNVLVKLWRAMVSIFKNR</sequence>
<dbReference type="AlphaFoldDB" id="A0A7X2TC03"/>
<protein>
    <submittedName>
        <fullName evidence="2">Methyl-accepting chemotaxis protein</fullName>
    </submittedName>
</protein>
<dbReference type="EMBL" id="VUMD01000005">
    <property type="protein sequence ID" value="MSS36367.1"/>
    <property type="molecule type" value="Genomic_DNA"/>
</dbReference>
<gene>
    <name evidence="2" type="ORF">FYJ39_07245</name>
</gene>
<evidence type="ECO:0000256" key="1">
    <source>
        <dbReference type="SAM" id="MobiDB-lite"/>
    </source>
</evidence>
<dbReference type="Gene3D" id="1.10.287.950">
    <property type="entry name" value="Methyl-accepting chemotaxis protein"/>
    <property type="match status" value="1"/>
</dbReference>
<feature type="region of interest" description="Disordered" evidence="1">
    <location>
        <begin position="441"/>
        <end position="533"/>
    </location>
</feature>
<feature type="compositionally biased region" description="Low complexity" evidence="1">
    <location>
        <begin position="494"/>
        <end position="510"/>
    </location>
</feature>
<reference evidence="2 3" key="1">
    <citation type="submission" date="2019-08" db="EMBL/GenBank/DDBJ databases">
        <title>In-depth cultivation of the pig gut microbiome towards novel bacterial diversity and tailored functional studies.</title>
        <authorList>
            <person name="Wylensek D."/>
            <person name="Hitch T.C.A."/>
            <person name="Clavel T."/>
        </authorList>
    </citation>
    <scope>NUCLEOTIDE SEQUENCE [LARGE SCALE GENOMIC DNA]</scope>
    <source>
        <strain evidence="2 3">WCA-389-WT-23D1</strain>
    </source>
</reference>
<evidence type="ECO:0000313" key="3">
    <source>
        <dbReference type="Proteomes" id="UP000429958"/>
    </source>
</evidence>
<evidence type="ECO:0000313" key="2">
    <source>
        <dbReference type="EMBL" id="MSS36367.1"/>
    </source>
</evidence>
<feature type="compositionally biased region" description="Basic and acidic residues" evidence="1">
    <location>
        <begin position="441"/>
        <end position="470"/>
    </location>
</feature>
<accession>A0A7X2TC03</accession>
<comment type="caution">
    <text evidence="2">The sequence shown here is derived from an EMBL/GenBank/DDBJ whole genome shotgun (WGS) entry which is preliminary data.</text>
</comment>
<proteinExistence type="predicted"/>
<organism evidence="2 3">
    <name type="scientific">Clostridium porci</name>
    <dbReference type="NCBI Taxonomy" id="2605778"/>
    <lineage>
        <taxon>Bacteria</taxon>
        <taxon>Bacillati</taxon>
        <taxon>Bacillota</taxon>
        <taxon>Clostridia</taxon>
        <taxon>Eubacteriales</taxon>
        <taxon>Clostridiaceae</taxon>
        <taxon>Clostridium</taxon>
    </lineage>
</organism>
<name>A0A7X2TC03_9CLOT</name>
<dbReference type="SUPFAM" id="SSF58104">
    <property type="entry name" value="Methyl-accepting chemotaxis protein (MCP) signaling domain"/>
    <property type="match status" value="1"/>
</dbReference>
<feature type="compositionally biased region" description="Polar residues" evidence="1">
    <location>
        <begin position="512"/>
        <end position="530"/>
    </location>
</feature>